<keyword evidence="6 10" id="KW-0798">TonB box</keyword>
<dbReference type="RefSeq" id="WP_057667357.1">
    <property type="nucleotide sequence ID" value="NZ_LDJH01000027.1"/>
</dbReference>
<keyword evidence="2 9" id="KW-0813">Transport</keyword>
<organism evidence="16 17">
    <name type="scientific">Stenotrophomonas koreensis</name>
    <dbReference type="NCBI Taxonomy" id="266128"/>
    <lineage>
        <taxon>Bacteria</taxon>
        <taxon>Pseudomonadati</taxon>
        <taxon>Pseudomonadota</taxon>
        <taxon>Gammaproteobacteria</taxon>
        <taxon>Lysobacterales</taxon>
        <taxon>Lysobacteraceae</taxon>
        <taxon>Stenotrophomonas</taxon>
    </lineage>
</organism>
<evidence type="ECO:0000256" key="1">
    <source>
        <dbReference type="ARBA" id="ARBA00004571"/>
    </source>
</evidence>
<reference evidence="16 17" key="1">
    <citation type="submission" date="2015-05" db="EMBL/GenBank/DDBJ databases">
        <title>Genome sequencing and analysis of members of genus Stenotrophomonas.</title>
        <authorList>
            <person name="Patil P.P."/>
            <person name="Midha S."/>
            <person name="Patil P.B."/>
        </authorList>
    </citation>
    <scope>NUCLEOTIDE SEQUENCE [LARGE SCALE GENOMIC DNA]</scope>
    <source>
        <strain evidence="16 17">DSM 17805</strain>
    </source>
</reference>
<evidence type="ECO:0000256" key="12">
    <source>
        <dbReference type="SAM" id="MobiDB-lite"/>
    </source>
</evidence>
<comment type="subcellular location">
    <subcellularLocation>
        <location evidence="1 9">Cell outer membrane</location>
        <topology evidence="1 9">Multi-pass membrane protein</topology>
    </subcellularLocation>
</comment>
<feature type="short sequence motif" description="TonB box" evidence="10">
    <location>
        <begin position="35"/>
        <end position="41"/>
    </location>
</feature>
<protein>
    <recommendedName>
        <fullName evidence="18">TonB-dependent receptor</fullName>
    </recommendedName>
</protein>
<feature type="signal peptide" evidence="13">
    <location>
        <begin position="1"/>
        <end position="23"/>
    </location>
</feature>
<dbReference type="Gene3D" id="2.40.170.20">
    <property type="entry name" value="TonB-dependent receptor, beta-barrel domain"/>
    <property type="match status" value="1"/>
</dbReference>
<dbReference type="Proteomes" id="UP000051254">
    <property type="component" value="Unassembled WGS sequence"/>
</dbReference>
<evidence type="ECO:0000256" key="4">
    <source>
        <dbReference type="ARBA" id="ARBA00022692"/>
    </source>
</evidence>
<keyword evidence="7 9" id="KW-0472">Membrane</keyword>
<evidence type="ECO:0000259" key="14">
    <source>
        <dbReference type="Pfam" id="PF00593"/>
    </source>
</evidence>
<evidence type="ECO:0000256" key="7">
    <source>
        <dbReference type="ARBA" id="ARBA00023136"/>
    </source>
</evidence>
<keyword evidence="4 9" id="KW-0812">Transmembrane</keyword>
<dbReference type="PROSITE" id="PS00430">
    <property type="entry name" value="TONB_DEPENDENT_REC_1"/>
    <property type="match status" value="1"/>
</dbReference>
<keyword evidence="17" id="KW-1185">Reference proteome</keyword>
<accession>A0A0R0BCN3</accession>
<dbReference type="OrthoDB" id="6276154at2"/>
<dbReference type="PANTHER" id="PTHR47234:SF1">
    <property type="entry name" value="TONB-DEPENDENT RECEPTOR"/>
    <property type="match status" value="1"/>
</dbReference>
<evidence type="ECO:0000313" key="16">
    <source>
        <dbReference type="EMBL" id="KRG55167.1"/>
    </source>
</evidence>
<feature type="region of interest" description="Disordered" evidence="12">
    <location>
        <begin position="79"/>
        <end position="100"/>
    </location>
</feature>
<evidence type="ECO:0000256" key="5">
    <source>
        <dbReference type="ARBA" id="ARBA00022729"/>
    </source>
</evidence>
<evidence type="ECO:0008006" key="18">
    <source>
        <dbReference type="Google" id="ProtNLM"/>
    </source>
</evidence>
<feature type="domain" description="TonB-dependent receptor plug" evidence="15">
    <location>
        <begin position="48"/>
        <end position="167"/>
    </location>
</feature>
<dbReference type="PANTHER" id="PTHR47234">
    <property type="match status" value="1"/>
</dbReference>
<gene>
    <name evidence="16" type="ORF">ABB25_12735</name>
</gene>
<dbReference type="GO" id="GO:0009279">
    <property type="term" value="C:cell outer membrane"/>
    <property type="evidence" value="ECO:0007669"/>
    <property type="project" value="UniProtKB-SubCell"/>
</dbReference>
<dbReference type="InterPro" id="IPR036942">
    <property type="entry name" value="Beta-barrel_TonB_sf"/>
</dbReference>
<name>A0A0R0BCN3_9GAMM</name>
<feature type="chain" id="PRO_5006392230" description="TonB-dependent receptor" evidence="13">
    <location>
        <begin position="24"/>
        <end position="929"/>
    </location>
</feature>
<dbReference type="InterPro" id="IPR000531">
    <property type="entry name" value="Beta-barrel_TonB"/>
</dbReference>
<evidence type="ECO:0000313" key="17">
    <source>
        <dbReference type="Proteomes" id="UP000051254"/>
    </source>
</evidence>
<dbReference type="InterPro" id="IPR012910">
    <property type="entry name" value="Plug_dom"/>
</dbReference>
<evidence type="ECO:0000256" key="11">
    <source>
        <dbReference type="RuleBase" id="RU003357"/>
    </source>
</evidence>
<feature type="domain" description="TonB-dependent receptor-like beta-barrel" evidence="14">
    <location>
        <begin position="352"/>
        <end position="887"/>
    </location>
</feature>
<dbReference type="PROSITE" id="PS52016">
    <property type="entry name" value="TONB_DEPENDENT_REC_3"/>
    <property type="match status" value="1"/>
</dbReference>
<comment type="caution">
    <text evidence="16">The sequence shown here is derived from an EMBL/GenBank/DDBJ whole genome shotgun (WGS) entry which is preliminary data.</text>
</comment>
<dbReference type="Pfam" id="PF07715">
    <property type="entry name" value="Plug"/>
    <property type="match status" value="1"/>
</dbReference>
<dbReference type="InterPro" id="IPR039426">
    <property type="entry name" value="TonB-dep_rcpt-like"/>
</dbReference>
<evidence type="ECO:0000256" key="3">
    <source>
        <dbReference type="ARBA" id="ARBA00022452"/>
    </source>
</evidence>
<keyword evidence="8 9" id="KW-0998">Cell outer membrane</keyword>
<keyword evidence="3 9" id="KW-1134">Transmembrane beta strand</keyword>
<evidence type="ECO:0000256" key="6">
    <source>
        <dbReference type="ARBA" id="ARBA00023077"/>
    </source>
</evidence>
<dbReference type="InterPro" id="IPR037066">
    <property type="entry name" value="Plug_dom_sf"/>
</dbReference>
<dbReference type="SUPFAM" id="SSF56935">
    <property type="entry name" value="Porins"/>
    <property type="match status" value="1"/>
</dbReference>
<dbReference type="Gene3D" id="2.170.130.10">
    <property type="entry name" value="TonB-dependent receptor, plug domain"/>
    <property type="match status" value="1"/>
</dbReference>
<evidence type="ECO:0000256" key="8">
    <source>
        <dbReference type="ARBA" id="ARBA00023237"/>
    </source>
</evidence>
<evidence type="ECO:0000259" key="15">
    <source>
        <dbReference type="Pfam" id="PF07715"/>
    </source>
</evidence>
<dbReference type="STRING" id="266128.ABB25_12735"/>
<proteinExistence type="inferred from homology"/>
<comment type="similarity">
    <text evidence="9 11">Belongs to the TonB-dependent receptor family.</text>
</comment>
<sequence length="929" mass="101651">MRRHVMVGSIQLALLALAAPAVAQSSPSAPQQLDTVQVTGSRIARAQVEGPAPVTVITAEQIASAGLVSVPDVLRSLSQNSGSVQGQQNTTGAQSTPGAQAVDLRGLGPNHTLVLINGRRIADFPLPLNGRSNFTDIGNIPLGMIERIEVLTGSASAVYGSDAMAGVINFILKKSTDGLTVDYRYGDTHEGGGDSHRLTLTGGFEKDNFSGIVGVELQDKSPLWGYERDVQDSTADAPTARRRLPRLVAQRLNWEDDTNVAPSGDCSAMAGLNGGTTVLTEDRYGEPLCGSERAIAYRTIENERRGATAYGAFEYRFNEDLAWFADLQLGHQKVKLLTGTNGNDVASDHMGWEFHDPASRNNNSAKVFYNQATDNREIWSRQFSPEEVGGLENRMNTTTQKTFSITTGLQGRLGENWDWEAAYNHSQYKADVDMPRIRAAAANEYFLGPLLGYTSSGYAIYNPDPAKLFSPVSPADFATFGVMSTFKPKADNDNLNLTFSNSALFTLPAGDVGFAGTVEYGQQSYAINPDPLALTEDAYYGPRYGDGSGERDRWSAAGELRLPLLDSLQASVAGRYDRYSYGDQDPGKFTYSLGLEWRPLDSLLVRSSYGTGFRAPDMHYLFAGEDYYRTRYATDYYACRSDEPGFSDGECYDDGSWDVSTFDVYSGNQNLDVETSKSFSAGFVFSPLAGLDLSVDYYRIKISNQVQVQDRELLRSTEADCRLGVTDDGASVDITSPTCVDALARVIRDADGEITSVLFAPINIANEETSGLDVSASYRFSTATAGNFHLNGSYTWARQHERQLYPGDAYEDMLDVSFSATTLPSNKGNLGLSWDKDAFGASLFGNYLGRVANYDNDAWTDSTWRFNASARYDINSHLRVALSVNNLFNKMPPKDATWANYPYYDTSWFSSVGRSYYLQVTWKLGGAAL</sequence>
<dbReference type="PATRIC" id="fig|266128.3.peg.1601"/>
<dbReference type="AlphaFoldDB" id="A0A0R0BCN3"/>
<dbReference type="CDD" id="cd01347">
    <property type="entry name" value="ligand_gated_channel"/>
    <property type="match status" value="1"/>
</dbReference>
<evidence type="ECO:0000256" key="13">
    <source>
        <dbReference type="SAM" id="SignalP"/>
    </source>
</evidence>
<feature type="compositionally biased region" description="Low complexity" evidence="12">
    <location>
        <begin position="79"/>
        <end position="89"/>
    </location>
</feature>
<evidence type="ECO:0000256" key="9">
    <source>
        <dbReference type="PROSITE-ProRule" id="PRU01360"/>
    </source>
</evidence>
<dbReference type="EMBL" id="LDJH01000027">
    <property type="protein sequence ID" value="KRG55167.1"/>
    <property type="molecule type" value="Genomic_DNA"/>
</dbReference>
<keyword evidence="5 13" id="KW-0732">Signal</keyword>
<evidence type="ECO:0000256" key="2">
    <source>
        <dbReference type="ARBA" id="ARBA00022448"/>
    </source>
</evidence>
<evidence type="ECO:0000256" key="10">
    <source>
        <dbReference type="PROSITE-ProRule" id="PRU10143"/>
    </source>
</evidence>
<dbReference type="Pfam" id="PF00593">
    <property type="entry name" value="TonB_dep_Rec_b-barrel"/>
    <property type="match status" value="1"/>
</dbReference>
<dbReference type="InterPro" id="IPR010916">
    <property type="entry name" value="TonB_box_CS"/>
</dbReference>